<proteinExistence type="predicted"/>
<feature type="compositionally biased region" description="Low complexity" evidence="4">
    <location>
        <begin position="1"/>
        <end position="12"/>
    </location>
</feature>
<keyword evidence="2 3" id="KW-0539">Nucleus</keyword>
<feature type="DNA-binding region" description="HMG box" evidence="3">
    <location>
        <begin position="241"/>
        <end position="309"/>
    </location>
</feature>
<organism evidence="6 7">
    <name type="scientific">Coemansia javaensis</name>
    <dbReference type="NCBI Taxonomy" id="2761396"/>
    <lineage>
        <taxon>Eukaryota</taxon>
        <taxon>Fungi</taxon>
        <taxon>Fungi incertae sedis</taxon>
        <taxon>Zoopagomycota</taxon>
        <taxon>Kickxellomycotina</taxon>
        <taxon>Kickxellomycetes</taxon>
        <taxon>Kickxellales</taxon>
        <taxon>Kickxellaceae</taxon>
        <taxon>Coemansia</taxon>
    </lineage>
</organism>
<feature type="region of interest" description="Disordered" evidence="4">
    <location>
        <begin position="280"/>
        <end position="319"/>
    </location>
</feature>
<accession>A0A9W8LEI1</accession>
<protein>
    <submittedName>
        <fullName evidence="6">High mobility group</fullName>
    </submittedName>
</protein>
<feature type="domain" description="HMG box" evidence="5">
    <location>
        <begin position="241"/>
        <end position="309"/>
    </location>
</feature>
<dbReference type="PROSITE" id="PS50118">
    <property type="entry name" value="HMG_BOX_2"/>
    <property type="match status" value="1"/>
</dbReference>
<dbReference type="PANTHER" id="PTHR46040:SF3">
    <property type="entry name" value="HIGH MOBILITY GROUP PROTEIN 2"/>
    <property type="match status" value="1"/>
</dbReference>
<keyword evidence="1 3" id="KW-0238">DNA-binding</keyword>
<dbReference type="GO" id="GO:0005634">
    <property type="term" value="C:nucleus"/>
    <property type="evidence" value="ECO:0007669"/>
    <property type="project" value="UniProtKB-UniRule"/>
</dbReference>
<evidence type="ECO:0000256" key="3">
    <source>
        <dbReference type="PROSITE-ProRule" id="PRU00267"/>
    </source>
</evidence>
<dbReference type="GO" id="GO:0010468">
    <property type="term" value="P:regulation of gene expression"/>
    <property type="evidence" value="ECO:0007669"/>
    <property type="project" value="TreeGrafter"/>
</dbReference>
<dbReference type="Gene3D" id="1.10.30.10">
    <property type="entry name" value="High mobility group box domain"/>
    <property type="match status" value="1"/>
</dbReference>
<dbReference type="Proteomes" id="UP001140217">
    <property type="component" value="Unassembled WGS sequence"/>
</dbReference>
<evidence type="ECO:0000259" key="5">
    <source>
        <dbReference type="PROSITE" id="PS50118"/>
    </source>
</evidence>
<dbReference type="Pfam" id="PF00505">
    <property type="entry name" value="HMG_box"/>
    <property type="match status" value="1"/>
</dbReference>
<feature type="region of interest" description="Disordered" evidence="4">
    <location>
        <begin position="157"/>
        <end position="245"/>
    </location>
</feature>
<comment type="caution">
    <text evidence="6">The sequence shown here is derived from an EMBL/GenBank/DDBJ whole genome shotgun (WGS) entry which is preliminary data.</text>
</comment>
<feature type="region of interest" description="Disordered" evidence="4">
    <location>
        <begin position="60"/>
        <end position="127"/>
    </location>
</feature>
<gene>
    <name evidence="6" type="primary">HMGB2</name>
    <name evidence="6" type="ORF">H4R18_004683</name>
</gene>
<dbReference type="InterPro" id="IPR051965">
    <property type="entry name" value="ChromReg_NeuronalGeneExpr"/>
</dbReference>
<feature type="compositionally biased region" description="Low complexity" evidence="4">
    <location>
        <begin position="87"/>
        <end position="113"/>
    </location>
</feature>
<keyword evidence="7" id="KW-1185">Reference proteome</keyword>
<dbReference type="GO" id="GO:0003677">
    <property type="term" value="F:DNA binding"/>
    <property type="evidence" value="ECO:0007669"/>
    <property type="project" value="UniProtKB-UniRule"/>
</dbReference>
<dbReference type="SMART" id="SM00398">
    <property type="entry name" value="HMG"/>
    <property type="match status" value="1"/>
</dbReference>
<evidence type="ECO:0000313" key="6">
    <source>
        <dbReference type="EMBL" id="KAJ2778320.1"/>
    </source>
</evidence>
<name>A0A9W8LEI1_9FUNG</name>
<feature type="region of interest" description="Disordered" evidence="4">
    <location>
        <begin position="1"/>
        <end position="25"/>
    </location>
</feature>
<dbReference type="InterPro" id="IPR036910">
    <property type="entry name" value="HMG_box_dom_sf"/>
</dbReference>
<evidence type="ECO:0000256" key="1">
    <source>
        <dbReference type="ARBA" id="ARBA00023125"/>
    </source>
</evidence>
<dbReference type="OrthoDB" id="1919336at2759"/>
<evidence type="ECO:0000256" key="4">
    <source>
        <dbReference type="SAM" id="MobiDB-lite"/>
    </source>
</evidence>
<dbReference type="InterPro" id="IPR009071">
    <property type="entry name" value="HMG_box_dom"/>
</dbReference>
<evidence type="ECO:0000256" key="2">
    <source>
        <dbReference type="ARBA" id="ARBA00023242"/>
    </source>
</evidence>
<sequence length="319" mass="34851">MPFESALSALGPAAGGGNGYAQPLGVNRSASIGLDVAVGAYGEKRDSKWKDLVVPSYDAPQDVDAMMPPQTSWESPYGHPGGHTHAQHQQQQQQHQQQQHQQQQQQQRQQKQQRPFDEQDIIGSDMLNTTADLFDSSLDGVFPAGQFDGAMGVLPEPDHAYASHGGPEMIFGDGRLAPAGAAGPGAHDRGSGVPEPQQDAGSREPGPQQEHSAGGASRVRGRVSSPPKRARKKSKKDPDAPKHPMSAFLYYLTSERPRLADQLGDMSIGQQTKVIAKQWKTLDEHDRAPWEEMAKHDKDRYARERREYQGEGRQPDNSG</sequence>
<feature type="compositionally biased region" description="Low complexity" evidence="4">
    <location>
        <begin position="172"/>
        <end position="185"/>
    </location>
</feature>
<dbReference type="EMBL" id="JANBUL010000236">
    <property type="protein sequence ID" value="KAJ2778320.1"/>
    <property type="molecule type" value="Genomic_DNA"/>
</dbReference>
<dbReference type="SUPFAM" id="SSF47095">
    <property type="entry name" value="HMG-box"/>
    <property type="match status" value="1"/>
</dbReference>
<dbReference type="AlphaFoldDB" id="A0A9W8LEI1"/>
<dbReference type="PANTHER" id="PTHR46040">
    <property type="entry name" value="HIGH MOBILITY GROUP PROTEIN 2"/>
    <property type="match status" value="1"/>
</dbReference>
<reference evidence="6" key="1">
    <citation type="submission" date="2022-07" db="EMBL/GenBank/DDBJ databases">
        <title>Phylogenomic reconstructions and comparative analyses of Kickxellomycotina fungi.</title>
        <authorList>
            <person name="Reynolds N.K."/>
            <person name="Stajich J.E."/>
            <person name="Barry K."/>
            <person name="Grigoriev I.V."/>
            <person name="Crous P."/>
            <person name="Smith M.E."/>
        </authorList>
    </citation>
    <scope>NUCLEOTIDE SEQUENCE</scope>
    <source>
        <strain evidence="6">NBRC 105414</strain>
    </source>
</reference>
<evidence type="ECO:0000313" key="7">
    <source>
        <dbReference type="Proteomes" id="UP001140217"/>
    </source>
</evidence>